<accession>A0ABD1JHA3</accession>
<gene>
    <name evidence="3" type="ORF">ACEWY4_017213</name>
</gene>
<keyword evidence="1" id="KW-0175">Coiled coil</keyword>
<dbReference type="AlphaFoldDB" id="A0ABD1JHA3"/>
<evidence type="ECO:0000313" key="3">
    <source>
        <dbReference type="EMBL" id="KAL2086154.1"/>
    </source>
</evidence>
<reference evidence="3 4" key="1">
    <citation type="submission" date="2024-09" db="EMBL/GenBank/DDBJ databases">
        <title>A chromosome-level genome assembly of Gray's grenadier anchovy, Coilia grayii.</title>
        <authorList>
            <person name="Fu Z."/>
        </authorList>
    </citation>
    <scope>NUCLEOTIDE SEQUENCE [LARGE SCALE GENOMIC DNA]</scope>
    <source>
        <strain evidence="3">G4</strain>
        <tissue evidence="3">Muscle</tissue>
    </source>
</reference>
<feature type="coiled-coil region" evidence="1">
    <location>
        <begin position="56"/>
        <end position="104"/>
    </location>
</feature>
<comment type="caution">
    <text evidence="3">The sequence shown here is derived from an EMBL/GenBank/DDBJ whole genome shotgun (WGS) entry which is preliminary data.</text>
</comment>
<dbReference type="EMBL" id="JBHFQA010000015">
    <property type="protein sequence ID" value="KAL2086154.1"/>
    <property type="molecule type" value="Genomic_DNA"/>
</dbReference>
<evidence type="ECO:0000256" key="1">
    <source>
        <dbReference type="SAM" id="Coils"/>
    </source>
</evidence>
<proteinExistence type="predicted"/>
<feature type="region of interest" description="Disordered" evidence="2">
    <location>
        <begin position="412"/>
        <end position="500"/>
    </location>
</feature>
<evidence type="ECO:0000256" key="2">
    <source>
        <dbReference type="SAM" id="MobiDB-lite"/>
    </source>
</evidence>
<evidence type="ECO:0000313" key="4">
    <source>
        <dbReference type="Proteomes" id="UP001591681"/>
    </source>
</evidence>
<organism evidence="3 4">
    <name type="scientific">Coilia grayii</name>
    <name type="common">Gray's grenadier anchovy</name>
    <dbReference type="NCBI Taxonomy" id="363190"/>
    <lineage>
        <taxon>Eukaryota</taxon>
        <taxon>Metazoa</taxon>
        <taxon>Chordata</taxon>
        <taxon>Craniata</taxon>
        <taxon>Vertebrata</taxon>
        <taxon>Euteleostomi</taxon>
        <taxon>Actinopterygii</taxon>
        <taxon>Neopterygii</taxon>
        <taxon>Teleostei</taxon>
        <taxon>Clupei</taxon>
        <taxon>Clupeiformes</taxon>
        <taxon>Clupeoidei</taxon>
        <taxon>Engraulidae</taxon>
        <taxon>Coilinae</taxon>
        <taxon>Coilia</taxon>
    </lineage>
</organism>
<protein>
    <submittedName>
        <fullName evidence="3">Uncharacterized protein</fullName>
    </submittedName>
</protein>
<dbReference type="InterPro" id="IPR052300">
    <property type="entry name" value="Adhesion_Centrosome_assoc"/>
</dbReference>
<sequence>MQMAQRPVRRLPMTRKALAEASEVASVCNQSSPPVTEASQSVPMSCHRTATLREQLVEREQHVARLQEALKREREKCGRLQSRCNQQVAELRRRELQNNRLKERLLSDRQKDKGPVMEMLNVLPKPLAKKGDHAPRGPRSDMRKEEEALRVILERREAELREAMKLRHAITTLLHTLRTDMEQVAITTLLHTLRTHMEQLAITTLLHKLRTHMEQTLQVILNDQQEEEEPDSQRLIQSEVVLGDHVTGGVVKEWIRGQHRGDGSGEVIMQLEKELEESRQLVKAQQQLLQRDCGSQLLLLLLCALNSSPSSSSSSALQDSVTAALNSSSALQDSDSVTAALPAPLLDWLLPGGVGAATGAEGGAGQAEAEFREGEAGVHGRRHPIRSRVEQQKACLVRQQYLFNSPPIKLSRFNRRGSPAISDPGLNSPDSLGLATPSSTGSDQSPGSPGHGEVTTPSTPELYAALKLPYPRRSVGTPSPTECWGRRGPTPYRPNHDYSF</sequence>
<keyword evidence="4" id="KW-1185">Reference proteome</keyword>
<name>A0ABD1JHA3_9TELE</name>
<dbReference type="PANTHER" id="PTHR46507">
    <property type="entry name" value="AFADIN- AND ALPHA-ACTININ-BINDING PROTEIN"/>
    <property type="match status" value="1"/>
</dbReference>
<dbReference type="Proteomes" id="UP001591681">
    <property type="component" value="Unassembled WGS sequence"/>
</dbReference>
<dbReference type="PANTHER" id="PTHR46507:SF3">
    <property type="entry name" value="AFADIN- AND ALPHA-ACTININ-BINDING PROTEIN-LIKE"/>
    <property type="match status" value="1"/>
</dbReference>
<feature type="compositionally biased region" description="Polar residues" evidence="2">
    <location>
        <begin position="436"/>
        <end position="447"/>
    </location>
</feature>